<name>Q9ACR2_STRCO</name>
<dbReference type="InParanoid" id="Q9ACR2"/>
<reference evidence="1 2" key="1">
    <citation type="journal article" date="1998" name="J. Bacteriol.">
        <title>Cloning and physical mapping of the EcoRI fragments of the giant linear plasmid SCP1.</title>
        <authorList>
            <person name="Redenbach M."/>
            <person name="Ikeda K."/>
            <person name="Yamasaki M."/>
            <person name="Kinashi H."/>
        </authorList>
    </citation>
    <scope>NUCLEOTIDE SEQUENCE [LARGE SCALE GENOMIC DNA]</scope>
    <source>
        <strain evidence="2">ATCC BAA-471 / A3(2) / M145</strain>
    </source>
</reference>
<gene>
    <name evidence="1" type="ordered locus">SCP1.256c</name>
</gene>
<evidence type="ECO:0000313" key="2">
    <source>
        <dbReference type="Proteomes" id="UP000001973"/>
    </source>
</evidence>
<sequence>MSNRPVKQQTWLGEVAALTESLQHLRRRGEEAAHLRADHVELLGRAAATRTSTD</sequence>
<proteinExistence type="predicted"/>
<dbReference type="HOGENOM" id="CLU_3048293_0_0_11"/>
<dbReference type="EMBL" id="AL589148">
    <property type="protein sequence ID" value="CAC36782.1"/>
    <property type="molecule type" value="Genomic_DNA"/>
</dbReference>
<reference evidence="1 2" key="4">
    <citation type="journal article" date="2009" name="Mol. Microbiol.">
        <title>Extracellular signalling, translational control, two repressors and an activator all contribute to the regulation of methylenomycin production in Streptomyces coelicolor.</title>
        <authorList>
            <person name="O'Rourke S."/>
            <person name="Wietzorrek A."/>
            <person name="Fowler K."/>
            <person name="Corre C."/>
            <person name="Challis G.L."/>
            <person name="Chater K.F."/>
        </authorList>
    </citation>
    <scope>NUCLEOTIDE SEQUENCE [LARGE SCALE GENOMIC DNA]</scope>
    <source>
        <strain evidence="2">ATCC BAA-471 / A3(2) / M145</strain>
    </source>
</reference>
<reference evidence="2" key="2">
    <citation type="journal article" date="2002" name="Nature">
        <title>Complete genome sequence of the model actinomycete Streptomyces coelicolor A3(2).</title>
        <authorList>
            <person name="Bentley S.D."/>
            <person name="Chater K.F."/>
            <person name="Cerdeno-Tarraga A.M."/>
            <person name="Challis G.L."/>
            <person name="Thomson N.R."/>
            <person name="James K.D."/>
            <person name="Harris D.E."/>
            <person name="Quail M.A."/>
            <person name="Kieser H."/>
            <person name="Harper D."/>
            <person name="Bateman A."/>
            <person name="Brown S."/>
            <person name="Chandra G."/>
            <person name="Chen C.W."/>
            <person name="Collins M."/>
            <person name="Cronin A."/>
            <person name="Fraser A."/>
            <person name="Goble A."/>
            <person name="Hidalgo J."/>
            <person name="Hornsby T."/>
            <person name="Howarth S."/>
            <person name="Huang C.H."/>
            <person name="Kieser T."/>
            <person name="Larke L."/>
            <person name="Murphy L."/>
            <person name="Oliver K."/>
            <person name="O'Neil S."/>
            <person name="Rabbinowitsch E."/>
            <person name="Rajandream M.A."/>
            <person name="Rutherford K."/>
            <person name="Rutter S."/>
            <person name="Seeger K."/>
            <person name="Saunders D."/>
            <person name="Sharp S."/>
            <person name="Squares R."/>
            <person name="Squares S."/>
            <person name="Taylor K."/>
            <person name="Warren T."/>
            <person name="Wietzorrek A."/>
            <person name="Woodward J."/>
            <person name="Barrell B.G."/>
            <person name="Parkhill J."/>
            <person name="Hopwood D.A."/>
        </authorList>
    </citation>
    <scope>NUCLEOTIDE SEQUENCE [LARGE SCALE GENOMIC DNA]</scope>
    <source>
        <strain evidence="2">ATCC BAA-471 / A3(2) / M145</strain>
    </source>
</reference>
<dbReference type="STRING" id="100226.gene:17765766"/>
<dbReference type="AlphaFoldDB" id="Q9ACR2"/>
<dbReference type="OrthoDB" id="511153at85011"/>
<accession>Q9ACR2</accession>
<dbReference type="KEGG" id="sco:SCP1.256c"/>
<keyword evidence="2" id="KW-1185">Reference proteome</keyword>
<geneLocation type="plasmid" evidence="2">
    <name>SCP1</name>
</geneLocation>
<evidence type="ECO:0000313" key="1">
    <source>
        <dbReference type="EMBL" id="CAC36782.1"/>
    </source>
</evidence>
<protein>
    <submittedName>
        <fullName evidence="1">Uncharacterized protein</fullName>
    </submittedName>
</protein>
<organism evidence="1 2">
    <name type="scientific">Streptomyces coelicolor (strain ATCC BAA-471 / A3(2) / M145)</name>
    <dbReference type="NCBI Taxonomy" id="100226"/>
    <lineage>
        <taxon>Bacteria</taxon>
        <taxon>Bacillati</taxon>
        <taxon>Actinomycetota</taxon>
        <taxon>Actinomycetes</taxon>
        <taxon>Kitasatosporales</taxon>
        <taxon>Streptomycetaceae</taxon>
        <taxon>Streptomyces</taxon>
        <taxon>Streptomyces albidoflavus group</taxon>
    </lineage>
</organism>
<reference evidence="1 2" key="3">
    <citation type="journal article" date="2008" name="Proc. Natl. Acad. Sci. U.S.A.">
        <title>2-Alkyl-4-hydroxymethylfuran-3-carboxylic acids, antibiotic production inducers discovered by Streptomyces coelicolor genome mining.</title>
        <authorList>
            <person name="Corre C."/>
            <person name="Song L."/>
            <person name="O'Rourke S."/>
            <person name="Chater K.F."/>
            <person name="Challis G.L."/>
        </authorList>
    </citation>
    <scope>NUCLEOTIDE SEQUENCE [LARGE SCALE GENOMIC DNA]</scope>
    <source>
        <strain evidence="2">ATCC BAA-471 / A3(2) / M145</strain>
    </source>
</reference>
<dbReference type="Proteomes" id="UP000001973">
    <property type="component" value="Plasmid SCP1"/>
</dbReference>